<name>A0A1F6CDG5_9BACT</name>
<reference evidence="1 2" key="1">
    <citation type="journal article" date="2016" name="Nat. Commun.">
        <title>Thousands of microbial genomes shed light on interconnected biogeochemical processes in an aquifer system.</title>
        <authorList>
            <person name="Anantharaman K."/>
            <person name="Brown C.T."/>
            <person name="Hug L.A."/>
            <person name="Sharon I."/>
            <person name="Castelle C.J."/>
            <person name="Probst A.J."/>
            <person name="Thomas B.C."/>
            <person name="Singh A."/>
            <person name="Wilkins M.J."/>
            <person name="Karaoz U."/>
            <person name="Brodie E.L."/>
            <person name="Williams K.H."/>
            <person name="Hubbard S.S."/>
            <person name="Banfield J.F."/>
        </authorList>
    </citation>
    <scope>NUCLEOTIDE SEQUENCE [LARGE SCALE GENOMIC DNA]</scope>
</reference>
<sequence>MAREEIIEKLADFLNRHNPLIEECHVVYLMVEIRKVLDHEKDHRQDGDFSLLRFYCDWTVHTEKTRITDNMRSIMDAVFKDAKSHIEAPAMRGSMSPVMQFAYMDKLKEQMGSFLKARGLNTAIVSNSWLPFVQLLVKVLENQPINNPTDDVVLFSFVPAAERCVQGVIIFKQPINGYDHYKFANAY</sequence>
<accession>A0A1F6CDG5</accession>
<organism evidence="1 2">
    <name type="scientific">Candidatus Kaiserbacteria bacterium RIFCSPHIGHO2_01_FULL_49_13</name>
    <dbReference type="NCBI Taxonomy" id="1798477"/>
    <lineage>
        <taxon>Bacteria</taxon>
        <taxon>Candidatus Kaiseribacteriota</taxon>
    </lineage>
</organism>
<comment type="caution">
    <text evidence="1">The sequence shown here is derived from an EMBL/GenBank/DDBJ whole genome shotgun (WGS) entry which is preliminary data.</text>
</comment>
<dbReference type="EMBL" id="MFKQ01000033">
    <property type="protein sequence ID" value="OGG47020.1"/>
    <property type="molecule type" value="Genomic_DNA"/>
</dbReference>
<dbReference type="AlphaFoldDB" id="A0A1F6CDG5"/>
<evidence type="ECO:0000313" key="2">
    <source>
        <dbReference type="Proteomes" id="UP000178344"/>
    </source>
</evidence>
<protein>
    <submittedName>
        <fullName evidence="1">Uncharacterized protein</fullName>
    </submittedName>
</protein>
<proteinExistence type="predicted"/>
<evidence type="ECO:0000313" key="1">
    <source>
        <dbReference type="EMBL" id="OGG47020.1"/>
    </source>
</evidence>
<gene>
    <name evidence="1" type="ORF">A2671_00560</name>
</gene>
<dbReference type="Proteomes" id="UP000178344">
    <property type="component" value="Unassembled WGS sequence"/>
</dbReference>